<dbReference type="Proteomes" id="UP000015520">
    <property type="component" value="Unassembled WGS sequence"/>
</dbReference>
<dbReference type="PATRIC" id="fig|1172190.3.peg.367"/>
<dbReference type="RefSeq" id="WP_021286658.1">
    <property type="nucleotide sequence ID" value="NZ_AUPZ01000002.1"/>
</dbReference>
<name>T0L3Z4_9BACT</name>
<sequence>MYITKYNPTRDMREFQRGFNSFNSFLDNFMGGMATISKADFEPLVNTREGEHAYHVELDLPGMKKEDINVDVKDNVVTISGERKTKEEVEKEDYYKIESSYGKFERSFTLPENVDIENIRAESQDGVLEVIIPKFQKVEKKSKKIEIK</sequence>
<dbReference type="OrthoDB" id="9811615at2"/>
<keyword evidence="5" id="KW-1185">Reference proteome</keyword>
<comment type="caution">
    <text evidence="4">The sequence shown here is derived from an EMBL/GenBank/DDBJ whole genome shotgun (WGS) entry which is preliminary data.</text>
</comment>
<dbReference type="SUPFAM" id="SSF49764">
    <property type="entry name" value="HSP20-like chaperones"/>
    <property type="match status" value="1"/>
</dbReference>
<organism evidence="4 5">
    <name type="scientific">Sulfurimonas hongkongensis</name>
    <dbReference type="NCBI Taxonomy" id="1172190"/>
    <lineage>
        <taxon>Bacteria</taxon>
        <taxon>Pseudomonadati</taxon>
        <taxon>Campylobacterota</taxon>
        <taxon>Epsilonproteobacteria</taxon>
        <taxon>Campylobacterales</taxon>
        <taxon>Sulfurimonadaceae</taxon>
        <taxon>Sulfurimonas</taxon>
    </lineage>
</organism>
<comment type="similarity">
    <text evidence="1 2">Belongs to the small heat shock protein (HSP20) family.</text>
</comment>
<accession>T0L3Z4</accession>
<evidence type="ECO:0000313" key="4">
    <source>
        <dbReference type="EMBL" id="EQB40578.1"/>
    </source>
</evidence>
<dbReference type="Pfam" id="PF00011">
    <property type="entry name" value="HSP20"/>
    <property type="match status" value="1"/>
</dbReference>
<evidence type="ECO:0000256" key="1">
    <source>
        <dbReference type="PROSITE-ProRule" id="PRU00285"/>
    </source>
</evidence>
<evidence type="ECO:0000313" key="5">
    <source>
        <dbReference type="Proteomes" id="UP000015520"/>
    </source>
</evidence>
<dbReference type="InterPro" id="IPR031107">
    <property type="entry name" value="Small_HSP"/>
</dbReference>
<dbReference type="PANTHER" id="PTHR11527">
    <property type="entry name" value="HEAT-SHOCK PROTEIN 20 FAMILY MEMBER"/>
    <property type="match status" value="1"/>
</dbReference>
<dbReference type="STRING" id="1172190.M947_01885"/>
<gene>
    <name evidence="4" type="ORF">M947_01885</name>
</gene>
<dbReference type="InterPro" id="IPR008978">
    <property type="entry name" value="HSP20-like_chaperone"/>
</dbReference>
<dbReference type="CDD" id="cd06464">
    <property type="entry name" value="ACD_sHsps-like"/>
    <property type="match status" value="1"/>
</dbReference>
<protein>
    <recommendedName>
        <fullName evidence="3">SHSP domain-containing protein</fullName>
    </recommendedName>
</protein>
<reference evidence="4 5" key="1">
    <citation type="submission" date="2013-07" db="EMBL/GenBank/DDBJ databases">
        <title>Sulfurimonas hongkongensis AST-10 Genome Sequencing.</title>
        <authorList>
            <person name="Cai L."/>
            <person name="Zhang T."/>
        </authorList>
    </citation>
    <scope>NUCLEOTIDE SEQUENCE [LARGE SCALE GENOMIC DNA]</scope>
    <source>
        <strain evidence="4 5">AST-10</strain>
    </source>
</reference>
<dbReference type="eggNOG" id="COG0071">
    <property type="taxonomic scope" value="Bacteria"/>
</dbReference>
<evidence type="ECO:0000256" key="2">
    <source>
        <dbReference type="RuleBase" id="RU003616"/>
    </source>
</evidence>
<dbReference type="EMBL" id="AUPZ01000002">
    <property type="protein sequence ID" value="EQB40578.1"/>
    <property type="molecule type" value="Genomic_DNA"/>
</dbReference>
<dbReference type="PROSITE" id="PS01031">
    <property type="entry name" value="SHSP"/>
    <property type="match status" value="1"/>
</dbReference>
<feature type="domain" description="SHSP" evidence="3">
    <location>
        <begin position="36"/>
        <end position="148"/>
    </location>
</feature>
<evidence type="ECO:0000259" key="3">
    <source>
        <dbReference type="PROSITE" id="PS01031"/>
    </source>
</evidence>
<dbReference type="InterPro" id="IPR002068">
    <property type="entry name" value="A-crystallin/Hsp20_dom"/>
</dbReference>
<dbReference type="AlphaFoldDB" id="T0L3Z4"/>
<dbReference type="Gene3D" id="2.60.40.790">
    <property type="match status" value="1"/>
</dbReference>
<proteinExistence type="inferred from homology"/>